<dbReference type="Proteomes" id="UP000439123">
    <property type="component" value="Unassembled WGS sequence"/>
</dbReference>
<dbReference type="AlphaFoldDB" id="A0A653LCU7"/>
<proteinExistence type="predicted"/>
<reference evidence="1 2" key="1">
    <citation type="submission" date="2019-10" db="EMBL/GenBank/DDBJ databases">
        <authorList>
            <person name="Karimi E."/>
        </authorList>
    </citation>
    <scope>NUCLEOTIDE SEQUENCE [LARGE SCALE GENOMIC DNA]</scope>
    <source>
        <strain evidence="1">Aeromonas sp. 8C</strain>
    </source>
</reference>
<dbReference type="EMBL" id="CABWLC010000021">
    <property type="protein sequence ID" value="VXA89094.1"/>
    <property type="molecule type" value="Genomic_DNA"/>
</dbReference>
<organism evidence="1 2">
    <name type="scientific">Aeromonas veronii</name>
    <dbReference type="NCBI Taxonomy" id="654"/>
    <lineage>
        <taxon>Bacteria</taxon>
        <taxon>Pseudomonadati</taxon>
        <taxon>Pseudomonadota</taxon>
        <taxon>Gammaproteobacteria</taxon>
        <taxon>Aeromonadales</taxon>
        <taxon>Aeromonadaceae</taxon>
        <taxon>Aeromonas</taxon>
    </lineage>
</organism>
<accession>A0A653LCU7</accession>
<protein>
    <submittedName>
        <fullName evidence="1">Uncharacterized protein</fullName>
    </submittedName>
</protein>
<evidence type="ECO:0000313" key="1">
    <source>
        <dbReference type="EMBL" id="VXA89094.1"/>
    </source>
</evidence>
<gene>
    <name evidence="1" type="ORF">AERO8C_80011</name>
</gene>
<name>A0A653LCU7_AERVE</name>
<evidence type="ECO:0000313" key="2">
    <source>
        <dbReference type="Proteomes" id="UP000439123"/>
    </source>
</evidence>
<sequence length="113" mass="12374">MLCFYMSESWCEERDSNPHTRGALTPEASASTNSATFAHSGFQSGFTCCLDKAWCEERDSNPHIRGTLTPEASASTNSATFAHCVTSFDLHAVWRSMVRREGLEPSHPGGTNT</sequence>